<keyword evidence="2" id="KW-1185">Reference proteome</keyword>
<sequence length="153" mass="17613">MVPLGAAAAKRHTHDWPKIRAACRIRRILVANNIFKRRQNFQNVVPASNLCTIYCTYVFDLVLGVNTHCAPLAVALTGTLAWEVQTENQTEKIPLLQYPNLASRYLVECYEIYGVMGIPHWIVNSETKSCYWVWKNTTRDWVVITMTTSQEWP</sequence>
<dbReference type="InParanoid" id="A0A3R7H819"/>
<reference evidence="1 2" key="2">
    <citation type="journal article" date="2021" name="Genomics">
        <title>High-quality reference genome for Clonorchis sinensis.</title>
        <authorList>
            <person name="Young N.D."/>
            <person name="Stroehlein A.J."/>
            <person name="Kinkar L."/>
            <person name="Wang T."/>
            <person name="Sohn W.M."/>
            <person name="Chang B.C.H."/>
            <person name="Kaur P."/>
            <person name="Weisz D."/>
            <person name="Dudchenko O."/>
            <person name="Aiden E.L."/>
            <person name="Korhonen P.K."/>
            <person name="Gasser R.B."/>
        </authorList>
    </citation>
    <scope>NUCLEOTIDE SEQUENCE [LARGE SCALE GENOMIC DNA]</scope>
    <source>
        <strain evidence="1">Cs-k2</strain>
    </source>
</reference>
<proteinExistence type="predicted"/>
<reference evidence="1 2" key="1">
    <citation type="journal article" date="2018" name="Biotechnol. Adv.">
        <title>Improved genomic resources and new bioinformatic workflow for the carcinogenic parasite Clonorchis sinensis: Biotechnological implications.</title>
        <authorList>
            <person name="Wang D."/>
            <person name="Korhonen P.K."/>
            <person name="Gasser R.B."/>
            <person name="Young N.D."/>
        </authorList>
    </citation>
    <scope>NUCLEOTIDE SEQUENCE [LARGE SCALE GENOMIC DNA]</scope>
    <source>
        <strain evidence="1">Cs-k2</strain>
    </source>
</reference>
<evidence type="ECO:0000313" key="2">
    <source>
        <dbReference type="Proteomes" id="UP000286415"/>
    </source>
</evidence>
<comment type="caution">
    <text evidence="1">The sequence shown here is derived from an EMBL/GenBank/DDBJ whole genome shotgun (WGS) entry which is preliminary data.</text>
</comment>
<protein>
    <submittedName>
        <fullName evidence="1">Uncharacterized protein</fullName>
    </submittedName>
</protein>
<organism evidence="1 2">
    <name type="scientific">Clonorchis sinensis</name>
    <name type="common">Chinese liver fluke</name>
    <dbReference type="NCBI Taxonomy" id="79923"/>
    <lineage>
        <taxon>Eukaryota</taxon>
        <taxon>Metazoa</taxon>
        <taxon>Spiralia</taxon>
        <taxon>Lophotrochozoa</taxon>
        <taxon>Platyhelminthes</taxon>
        <taxon>Trematoda</taxon>
        <taxon>Digenea</taxon>
        <taxon>Opisthorchiida</taxon>
        <taxon>Opisthorchiata</taxon>
        <taxon>Opisthorchiidae</taxon>
        <taxon>Clonorchis</taxon>
    </lineage>
</organism>
<dbReference type="Proteomes" id="UP000286415">
    <property type="component" value="Unassembled WGS sequence"/>
</dbReference>
<name>A0A3R7H819_CLOSI</name>
<evidence type="ECO:0000313" key="1">
    <source>
        <dbReference type="EMBL" id="KAG5452700.1"/>
    </source>
</evidence>
<accession>A0A3R7H819</accession>
<dbReference type="EMBL" id="NIRI02000013">
    <property type="protein sequence ID" value="KAG5452700.1"/>
    <property type="molecule type" value="Genomic_DNA"/>
</dbReference>
<gene>
    <name evidence="1" type="ORF">CSKR_102127</name>
</gene>
<dbReference type="AlphaFoldDB" id="A0A3R7H819"/>